<name>A0ABU4GEU3_9BACL</name>
<dbReference type="EMBL" id="JAUBDI010000023">
    <property type="protein sequence ID" value="MDW0114835.1"/>
    <property type="molecule type" value="Genomic_DNA"/>
</dbReference>
<keyword evidence="2" id="KW-0472">Membrane</keyword>
<feature type="transmembrane region" description="Helical" evidence="2">
    <location>
        <begin position="112"/>
        <end position="130"/>
    </location>
</feature>
<dbReference type="InterPro" id="IPR002931">
    <property type="entry name" value="Transglutaminase-like"/>
</dbReference>
<feature type="transmembrane region" description="Helical" evidence="2">
    <location>
        <begin position="166"/>
        <end position="186"/>
    </location>
</feature>
<feature type="transmembrane region" description="Helical" evidence="2">
    <location>
        <begin position="66"/>
        <end position="92"/>
    </location>
</feature>
<dbReference type="Pfam" id="PF01841">
    <property type="entry name" value="Transglut_core"/>
    <property type="match status" value="1"/>
</dbReference>
<feature type="compositionally biased region" description="Basic and acidic residues" evidence="1">
    <location>
        <begin position="573"/>
        <end position="592"/>
    </location>
</feature>
<evidence type="ECO:0000313" key="4">
    <source>
        <dbReference type="EMBL" id="MDW0114835.1"/>
    </source>
</evidence>
<feature type="region of interest" description="Disordered" evidence="1">
    <location>
        <begin position="572"/>
        <end position="592"/>
    </location>
</feature>
<dbReference type="Pfam" id="PF11992">
    <property type="entry name" value="TgpA_N"/>
    <property type="match status" value="1"/>
</dbReference>
<sequence>MSHRKMDVRLLLILYVLAFVLLLEWLLPVIELTDTNYLGVFLLFIALSFLLGLLRLRWWFSLPIKGLYLFIALHYVFFKTIVFSRETMVLLMNDLLSNFPIMLAGDWENITNPFRTILFFILLWMTIYLIRHWIEVRKSIMLFYAMTVIFIAVIDTFSPYEADGAIFRVMVIGLLLIGLLTISRIAERHSQKIHAGTFAAFSLPLLFAVIGSGMVASFLPAQEPVWADPVPFIKSFVNGEGSGVGGTTSKSGYGLDDSKLGGAFVQDDTVIFKATVPRKQYWKIETKNTYTSKGWEQNGEISTPVNILSGALLADAPLQDEETEKLQAEINMLEPLPFLVYPYGATEMHTNVSGVNLKYQPETGQYWALKGTQEVELDAYRVELVEMPPYSLKALRETSNEDYDGSGDELAQYLQLPEQLPDRVRELAFSITDQEGSVYEKAKAIERYFSRSGFTYDQQTVAIPKANEDYVDQFLFDTKRGYCDNFSTSMVVMLRAIDIPARWAKGFAPGEGKTNSLGKTEYTITNNEAHSWVEAYMPGFGWMPFEPTIGFSNPTNIEYDIETDMSEPQIPEMEERERPEIEKDETPALGKDHKDGSSFVRKAMDFIQKYVWIIIGIFILILLVVWIVHSRRKKWLPKVYIHTFRNQPTNWTMFAKQYLLLLKQLERVGFKRRTV</sequence>
<feature type="transmembrane region" description="Helical" evidence="2">
    <location>
        <begin position="12"/>
        <end position="30"/>
    </location>
</feature>
<dbReference type="SUPFAM" id="SSF54001">
    <property type="entry name" value="Cysteine proteinases"/>
    <property type="match status" value="1"/>
</dbReference>
<protein>
    <submittedName>
        <fullName evidence="4">Transglutaminase-like domain-containing protein</fullName>
    </submittedName>
</protein>
<evidence type="ECO:0000259" key="3">
    <source>
        <dbReference type="SMART" id="SM00460"/>
    </source>
</evidence>
<dbReference type="RefSeq" id="WP_317946167.1">
    <property type="nucleotide sequence ID" value="NZ_JAUBDI010000023.1"/>
</dbReference>
<evidence type="ECO:0000256" key="2">
    <source>
        <dbReference type="SAM" id="Phobius"/>
    </source>
</evidence>
<feature type="transmembrane region" description="Helical" evidence="2">
    <location>
        <begin position="610"/>
        <end position="628"/>
    </location>
</feature>
<gene>
    <name evidence="4" type="ORF">QT711_16690</name>
</gene>
<dbReference type="Gene3D" id="3.10.620.30">
    <property type="match status" value="1"/>
</dbReference>
<feature type="transmembrane region" description="Helical" evidence="2">
    <location>
        <begin position="142"/>
        <end position="160"/>
    </location>
</feature>
<keyword evidence="2" id="KW-0812">Transmembrane</keyword>
<dbReference type="PANTHER" id="PTHR42736:SF1">
    <property type="entry name" value="PROTEIN-GLUTAMINE GAMMA-GLUTAMYLTRANSFERASE"/>
    <property type="match status" value="1"/>
</dbReference>
<reference evidence="4 5" key="1">
    <citation type="submission" date="2023-06" db="EMBL/GenBank/DDBJ databases">
        <title>Sporosarcina sp. nov., isolated from Korean traditional fermented seafood 'Jeotgal'.</title>
        <authorList>
            <person name="Yang A.I."/>
            <person name="Shin N.-R."/>
        </authorList>
    </citation>
    <scope>NUCLEOTIDE SEQUENCE [LARGE SCALE GENOMIC DNA]</scope>
    <source>
        <strain evidence="4 5">KCTC13119</strain>
    </source>
</reference>
<feature type="transmembrane region" description="Helical" evidence="2">
    <location>
        <begin position="36"/>
        <end position="54"/>
    </location>
</feature>
<dbReference type="InterPro" id="IPR052901">
    <property type="entry name" value="Bact_TGase-like"/>
</dbReference>
<feature type="domain" description="Transglutaminase-like" evidence="3">
    <location>
        <begin position="475"/>
        <end position="549"/>
    </location>
</feature>
<accession>A0ABU4GEU3</accession>
<dbReference type="PANTHER" id="PTHR42736">
    <property type="entry name" value="PROTEIN-GLUTAMINE GAMMA-GLUTAMYLTRANSFERASE"/>
    <property type="match status" value="1"/>
</dbReference>
<comment type="caution">
    <text evidence="4">The sequence shown here is derived from an EMBL/GenBank/DDBJ whole genome shotgun (WGS) entry which is preliminary data.</text>
</comment>
<dbReference type="InterPro" id="IPR038765">
    <property type="entry name" value="Papain-like_cys_pep_sf"/>
</dbReference>
<feature type="transmembrane region" description="Helical" evidence="2">
    <location>
        <begin position="198"/>
        <end position="219"/>
    </location>
</feature>
<organism evidence="4 5">
    <name type="scientific">Sporosarcina saromensis</name>
    <dbReference type="NCBI Taxonomy" id="359365"/>
    <lineage>
        <taxon>Bacteria</taxon>
        <taxon>Bacillati</taxon>
        <taxon>Bacillota</taxon>
        <taxon>Bacilli</taxon>
        <taxon>Bacillales</taxon>
        <taxon>Caryophanaceae</taxon>
        <taxon>Sporosarcina</taxon>
    </lineage>
</organism>
<evidence type="ECO:0000256" key="1">
    <source>
        <dbReference type="SAM" id="MobiDB-lite"/>
    </source>
</evidence>
<keyword evidence="2" id="KW-1133">Transmembrane helix</keyword>
<dbReference type="SMART" id="SM00460">
    <property type="entry name" value="TGc"/>
    <property type="match status" value="1"/>
</dbReference>
<proteinExistence type="predicted"/>
<dbReference type="Proteomes" id="UP001282284">
    <property type="component" value="Unassembled WGS sequence"/>
</dbReference>
<dbReference type="InterPro" id="IPR021878">
    <property type="entry name" value="TgpA_N"/>
</dbReference>
<evidence type="ECO:0000313" key="5">
    <source>
        <dbReference type="Proteomes" id="UP001282284"/>
    </source>
</evidence>
<keyword evidence="5" id="KW-1185">Reference proteome</keyword>